<name>A0AAD9K693_9ANNE</name>
<sequence>MLVELTDLSIDNIEEVIGTYKTWMPLYDQFLQENTQYTGLLTSDELDEYNANWFSARHMNFNEFKATMDNRFAKAALRHILNETDKLSQEKELQLEEECAISEIHRKLLDEVDQESVSERVIITGASHGTGSVNGLEKFDGNPLRYRRFMRRFRSEVIANCDDPEQYTSGAAQKIVVGLSYLDPETGKINVERSVRDDGLSLSSVLNSKTVCFPNPVALSLKKQKLSGYELRNFTISYLAKDDKGQEMYLSLLSDWDLDAAFLGSSDPYLRLKVDLKPFEEGLEDWDILSDSNSSQPGPGRALLQDSAAIFGTLTGTITTHVSKTVSQVSKAMGLWNEEKNPPAALKPPMTDNEFHNFMDGVGHMIQPGEFRLSVFRGGIDPALRKVVWRHLLNIFPDDLSGRERFSYLQSKVREYYRLRDEWRAFFLKGDESEEIRMVANMVKKDVLRTDRNHRFYAGADDNKNILSLFNLLVTYAVTHPDVLYCQGMSDLASPILVVQEDEANAYICFCALMKRLKSNFTLDGLAMTAKFQHLSLLLQHHDPDFYAYLKQHNAADMFFSYRWLLLELKREFPLDQALTMLEIMWSSLPPDPPEKELLLTDPEYQNAGILFSPTTSSVASQAYVVLRSRMRKPSETITDLQLSTDSASATAQVSLRADEVITPCDDMAVDPKEFTEVDDVAAVEILRSKAALIEKALEQAIDDDGIEECCGQSGEELEGKNCEDDKCVYSVEEQPVGDNGSCYTANTDVHITVTLENGREINDIIQGITEGCLEQPSSTSAKRPSDIPLKPSCDDLKPGLSEKPFSPTQSKTLTADVNSCEEAMENLSIDYVRVNQKLSKLPSPSEFGHGNPFLMFCCLTLLVQQRDHIMANRMDYNDLAMHFDRMVRKHDVHKVMHQARNLYTSYLKGLQSTENTIASDTPSSDDVSV</sequence>
<accession>A0AAD9K693</accession>
<evidence type="ECO:0000313" key="3">
    <source>
        <dbReference type="EMBL" id="KAK2165306.1"/>
    </source>
</evidence>
<evidence type="ECO:0000313" key="4">
    <source>
        <dbReference type="Proteomes" id="UP001208570"/>
    </source>
</evidence>
<gene>
    <name evidence="3" type="ORF">LSH36_52g06006</name>
</gene>
<protein>
    <recommendedName>
        <fullName evidence="2">Rab-GAP TBC domain-containing protein</fullName>
    </recommendedName>
</protein>
<dbReference type="SMART" id="SM00164">
    <property type="entry name" value="TBC"/>
    <property type="match status" value="1"/>
</dbReference>
<dbReference type="PROSITE" id="PS50086">
    <property type="entry name" value="TBC_RABGAP"/>
    <property type="match status" value="1"/>
</dbReference>
<dbReference type="InterPro" id="IPR000195">
    <property type="entry name" value="Rab-GAP-TBC_dom"/>
</dbReference>
<evidence type="ECO:0000256" key="1">
    <source>
        <dbReference type="ARBA" id="ARBA00022468"/>
    </source>
</evidence>
<proteinExistence type="predicted"/>
<organism evidence="3 4">
    <name type="scientific">Paralvinella palmiformis</name>
    <dbReference type="NCBI Taxonomy" id="53620"/>
    <lineage>
        <taxon>Eukaryota</taxon>
        <taxon>Metazoa</taxon>
        <taxon>Spiralia</taxon>
        <taxon>Lophotrochozoa</taxon>
        <taxon>Annelida</taxon>
        <taxon>Polychaeta</taxon>
        <taxon>Sedentaria</taxon>
        <taxon>Canalipalpata</taxon>
        <taxon>Terebellida</taxon>
        <taxon>Terebelliformia</taxon>
        <taxon>Alvinellidae</taxon>
        <taxon>Paralvinella</taxon>
    </lineage>
</organism>
<dbReference type="GO" id="GO:1901096">
    <property type="term" value="P:regulation of autophagosome maturation"/>
    <property type="evidence" value="ECO:0007669"/>
    <property type="project" value="TreeGrafter"/>
</dbReference>
<keyword evidence="1" id="KW-0343">GTPase activation</keyword>
<dbReference type="Gene3D" id="1.10.472.80">
    <property type="entry name" value="Ypt/Rab-GAP domain of gyp1p, domain 3"/>
    <property type="match status" value="2"/>
</dbReference>
<dbReference type="AlphaFoldDB" id="A0AAD9K693"/>
<dbReference type="InterPro" id="IPR035969">
    <property type="entry name" value="Rab-GAP_TBC_sf"/>
</dbReference>
<feature type="domain" description="Rab-GAP TBC" evidence="2">
    <location>
        <begin position="379"/>
        <end position="589"/>
    </location>
</feature>
<evidence type="ECO:0000259" key="2">
    <source>
        <dbReference type="PROSITE" id="PS50086"/>
    </source>
</evidence>
<reference evidence="3" key="1">
    <citation type="journal article" date="2023" name="Mol. Biol. Evol.">
        <title>Third-Generation Sequencing Reveals the Adaptive Role of the Epigenome in Three Deep-Sea Polychaetes.</title>
        <authorList>
            <person name="Perez M."/>
            <person name="Aroh O."/>
            <person name="Sun Y."/>
            <person name="Lan Y."/>
            <person name="Juniper S.K."/>
            <person name="Young C.R."/>
            <person name="Angers B."/>
            <person name="Qian P.Y."/>
        </authorList>
    </citation>
    <scope>NUCLEOTIDE SEQUENCE</scope>
    <source>
        <strain evidence="3">P08H-3</strain>
    </source>
</reference>
<dbReference type="SUPFAM" id="SSF47923">
    <property type="entry name" value="Ypt/Rab-GAP domain of gyp1p"/>
    <property type="match status" value="2"/>
</dbReference>
<dbReference type="GO" id="GO:0005096">
    <property type="term" value="F:GTPase activator activity"/>
    <property type="evidence" value="ECO:0007669"/>
    <property type="project" value="UniProtKB-KW"/>
</dbReference>
<dbReference type="Gene3D" id="1.10.8.270">
    <property type="entry name" value="putative rabgap domain of human tbc1 domain family member 14 like domains"/>
    <property type="match status" value="1"/>
</dbReference>
<comment type="caution">
    <text evidence="3">The sequence shown here is derived from an EMBL/GenBank/DDBJ whole genome shotgun (WGS) entry which is preliminary data.</text>
</comment>
<dbReference type="EMBL" id="JAODUP010000052">
    <property type="protein sequence ID" value="KAK2165306.1"/>
    <property type="molecule type" value="Genomic_DNA"/>
</dbReference>
<dbReference type="PANTHER" id="PTHR22957">
    <property type="entry name" value="TBC1 DOMAIN FAMILY MEMBER GTPASE-ACTIVATING PROTEIN"/>
    <property type="match status" value="1"/>
</dbReference>
<dbReference type="Proteomes" id="UP001208570">
    <property type="component" value="Unassembled WGS sequence"/>
</dbReference>
<dbReference type="GO" id="GO:0005776">
    <property type="term" value="C:autophagosome"/>
    <property type="evidence" value="ECO:0007669"/>
    <property type="project" value="TreeGrafter"/>
</dbReference>
<dbReference type="PANTHER" id="PTHR22957:SF333">
    <property type="entry name" value="TBC1 DOMAIN FAMILY MEMBER 25"/>
    <property type="match status" value="1"/>
</dbReference>
<dbReference type="Pfam" id="PF00566">
    <property type="entry name" value="RabGAP-TBC"/>
    <property type="match status" value="1"/>
</dbReference>
<keyword evidence="4" id="KW-1185">Reference proteome</keyword>